<keyword evidence="3 4" id="KW-0998">Cell outer membrane</keyword>
<evidence type="ECO:0000313" key="9">
    <source>
        <dbReference type="Proteomes" id="UP000008385"/>
    </source>
</evidence>
<sequence>MPVTPTRAARLALGLAACLAAAGCGSFDNATQRFANALTPYRIQVVQGNFISREQVEALRPGMSRQQVRDLLGTPLVTSVFHDDRWDYVFTLRRQGVEPQARRLTVYFKGAELERFEGDTMPTEAEFVAAVDVKRRSSKVPVLEATEEQLKRFEAPPAQPPTQPPEAAAPRSYPPLEPVVR</sequence>
<reference evidence="8 9" key="2">
    <citation type="journal article" date="2011" name="PLoS ONE">
        <title>The Cyst-Dividing Bacterium Ramlibacter tataouinensis TTB310 Genome Reveals a Well-Stocked Toolbox for Adaptation to a Desert Environment.</title>
        <authorList>
            <person name="De Luca G."/>
            <person name="Barakat M."/>
            <person name="Ortet P."/>
            <person name="Fochesato S."/>
            <person name="Jourlin-Castelli C."/>
            <person name="Ansaldi M."/>
            <person name="Py B."/>
            <person name="Fichant G."/>
            <person name="Coutinho P.M."/>
            <person name="Voulhoux R."/>
            <person name="Bastien O."/>
            <person name="Marechal E."/>
            <person name="Henrissat B."/>
            <person name="Quentin Y."/>
            <person name="Noirot P."/>
            <person name="Filloux A."/>
            <person name="Mejean V."/>
            <person name="Dubow M.S."/>
            <person name="Barras F."/>
            <person name="Barbe V."/>
            <person name="Weissenbach J."/>
            <person name="Mihalcescu I."/>
            <person name="Vermeglio A."/>
            <person name="Achouak W."/>
            <person name="Heulin T."/>
        </authorList>
    </citation>
    <scope>NUCLEOTIDE SEQUENCE [LARGE SCALE GENOMIC DNA]</scope>
    <source>
        <strain evidence="9">ATCC BAA-407 / DSM 14655 / LMG 21543 / TTB310</strain>
    </source>
</reference>
<dbReference type="EMBL" id="CP000245">
    <property type="protein sequence ID" value="AEG91291.1"/>
    <property type="molecule type" value="Genomic_DNA"/>
</dbReference>
<dbReference type="Gene3D" id="3.30.1450.10">
    <property type="match status" value="1"/>
</dbReference>
<dbReference type="RefSeq" id="WP_013899524.1">
    <property type="nucleotide sequence ID" value="NC_015677.1"/>
</dbReference>
<keyword evidence="4" id="KW-0564">Palmitate</keyword>
<feature type="region of interest" description="Disordered" evidence="5">
    <location>
        <begin position="149"/>
        <end position="181"/>
    </location>
</feature>
<dbReference type="HOGENOM" id="CLU_083835_1_1_4"/>
<dbReference type="GO" id="GO:0051205">
    <property type="term" value="P:protein insertion into membrane"/>
    <property type="evidence" value="ECO:0007669"/>
    <property type="project" value="UniProtKB-UniRule"/>
</dbReference>
<dbReference type="Proteomes" id="UP000008385">
    <property type="component" value="Chromosome"/>
</dbReference>
<organism evidence="8 9">
    <name type="scientific">Ramlibacter tataouinensis (strain ATCC BAA-407 / DSM 14655 / LMG 21543 / TTB310)</name>
    <dbReference type="NCBI Taxonomy" id="365046"/>
    <lineage>
        <taxon>Bacteria</taxon>
        <taxon>Pseudomonadati</taxon>
        <taxon>Pseudomonadota</taxon>
        <taxon>Betaproteobacteria</taxon>
        <taxon>Burkholderiales</taxon>
        <taxon>Comamonadaceae</taxon>
        <taxon>Ramlibacter</taxon>
    </lineage>
</organism>
<dbReference type="KEGG" id="rta:Rta_02270"/>
<dbReference type="InterPro" id="IPR007450">
    <property type="entry name" value="BamE_dom"/>
</dbReference>
<comment type="subunit">
    <text evidence="4">Part of the Bam complex.</text>
</comment>
<evidence type="ECO:0000259" key="7">
    <source>
        <dbReference type="Pfam" id="PF04355"/>
    </source>
</evidence>
<evidence type="ECO:0000256" key="1">
    <source>
        <dbReference type="ARBA" id="ARBA00022729"/>
    </source>
</evidence>
<dbReference type="PANTHER" id="PTHR37482:SF1">
    <property type="entry name" value="OUTER MEMBRANE PROTEIN ASSEMBLY FACTOR BAME"/>
    <property type="match status" value="1"/>
</dbReference>
<keyword evidence="9" id="KW-1185">Reference proteome</keyword>
<dbReference type="STRING" id="365046.Rta_02270"/>
<dbReference type="HAMAP" id="MF_00925">
    <property type="entry name" value="OM_assembly_BamE"/>
    <property type="match status" value="1"/>
</dbReference>
<feature type="domain" description="Outer membrane protein assembly factor BamE" evidence="7">
    <location>
        <begin position="48"/>
        <end position="117"/>
    </location>
</feature>
<dbReference type="GO" id="GO:0030674">
    <property type="term" value="F:protein-macromolecule adaptor activity"/>
    <property type="evidence" value="ECO:0007669"/>
    <property type="project" value="TreeGrafter"/>
</dbReference>
<comment type="similarity">
    <text evidence="4">Belongs to the BamE family.</text>
</comment>
<evidence type="ECO:0000256" key="6">
    <source>
        <dbReference type="SAM" id="SignalP"/>
    </source>
</evidence>
<dbReference type="PROSITE" id="PS51257">
    <property type="entry name" value="PROKAR_LIPOPROTEIN"/>
    <property type="match status" value="1"/>
</dbReference>
<dbReference type="Pfam" id="PF04355">
    <property type="entry name" value="BamE"/>
    <property type="match status" value="1"/>
</dbReference>
<proteinExistence type="inferred from homology"/>
<name>F5Y413_RAMTT</name>
<dbReference type="GO" id="GO:0043165">
    <property type="term" value="P:Gram-negative-bacterium-type cell outer membrane assembly"/>
    <property type="evidence" value="ECO:0007669"/>
    <property type="project" value="UniProtKB-UniRule"/>
</dbReference>
<dbReference type="PANTHER" id="PTHR37482">
    <property type="entry name" value="OUTER MEMBRANE PROTEIN ASSEMBLY FACTOR BAME"/>
    <property type="match status" value="1"/>
</dbReference>
<dbReference type="eggNOG" id="COG2913">
    <property type="taxonomic scope" value="Bacteria"/>
</dbReference>
<reference evidence="9" key="1">
    <citation type="submission" date="2006-01" db="EMBL/GenBank/DDBJ databases">
        <title>Genome of the cyst-dividing bacterium Ramlibacter tataouinensis.</title>
        <authorList>
            <person name="Barakat M."/>
            <person name="Ortet P."/>
            <person name="De Luca G."/>
            <person name="Jourlin-Castelli C."/>
            <person name="Ansaldi M."/>
            <person name="Py B."/>
            <person name="Fichant G."/>
            <person name="Coutinho P."/>
            <person name="Voulhoux R."/>
            <person name="Bastien O."/>
            <person name="Roy S."/>
            <person name="Marechal E."/>
            <person name="Henrissat B."/>
            <person name="Quentin Y."/>
            <person name="Noirot P."/>
            <person name="Filloux A."/>
            <person name="Mejean V."/>
            <person name="DuBow M."/>
            <person name="Barras F."/>
            <person name="Heulin T."/>
        </authorList>
    </citation>
    <scope>NUCLEOTIDE SEQUENCE [LARGE SCALE GENOMIC DNA]</scope>
    <source>
        <strain evidence="9">ATCC BAA-407 / DSM 14655 / LMG 21543 / TTB310</strain>
    </source>
</reference>
<keyword evidence="1 4" id="KW-0732">Signal</keyword>
<comment type="subcellular location">
    <subcellularLocation>
        <location evidence="4">Cell outer membrane</location>
        <topology evidence="4">Lipid-anchor</topology>
    </subcellularLocation>
</comment>
<protein>
    <recommendedName>
        <fullName evidence="4">Outer membrane protein assembly factor BamE</fullName>
    </recommendedName>
</protein>
<comment type="function">
    <text evidence="4">Part of the outer membrane protein assembly complex, which is involved in assembly and insertion of beta-barrel proteins into the outer membrane.</text>
</comment>
<dbReference type="PATRIC" id="fig|365046.3.peg.235"/>
<dbReference type="OrthoDB" id="9808250at2"/>
<keyword evidence="2 4" id="KW-0472">Membrane</keyword>
<feature type="chain" id="PRO_5009012184" description="Outer membrane protein assembly factor BamE" evidence="6">
    <location>
        <begin position="23"/>
        <end position="181"/>
    </location>
</feature>
<gene>
    <name evidence="4" type="primary">bamE</name>
    <name evidence="8" type="ordered locus">Rta_02270</name>
</gene>
<dbReference type="InterPro" id="IPR026592">
    <property type="entry name" value="BamE"/>
</dbReference>
<feature type="signal peptide" evidence="6">
    <location>
        <begin position="1"/>
        <end position="22"/>
    </location>
</feature>
<dbReference type="GO" id="GO:1990063">
    <property type="term" value="C:Bam protein complex"/>
    <property type="evidence" value="ECO:0007669"/>
    <property type="project" value="TreeGrafter"/>
</dbReference>
<keyword evidence="4 8" id="KW-0449">Lipoprotein</keyword>
<evidence type="ECO:0000256" key="4">
    <source>
        <dbReference type="HAMAP-Rule" id="MF_00925"/>
    </source>
</evidence>
<evidence type="ECO:0000256" key="2">
    <source>
        <dbReference type="ARBA" id="ARBA00023136"/>
    </source>
</evidence>
<dbReference type="AlphaFoldDB" id="F5Y413"/>
<accession>F5Y413</accession>
<evidence type="ECO:0000313" key="8">
    <source>
        <dbReference type="EMBL" id="AEG91291.1"/>
    </source>
</evidence>
<evidence type="ECO:0000256" key="5">
    <source>
        <dbReference type="SAM" id="MobiDB-lite"/>
    </source>
</evidence>
<evidence type="ECO:0000256" key="3">
    <source>
        <dbReference type="ARBA" id="ARBA00023237"/>
    </source>
</evidence>
<feature type="compositionally biased region" description="Pro residues" evidence="5">
    <location>
        <begin position="172"/>
        <end position="181"/>
    </location>
</feature>
<dbReference type="InterPro" id="IPR037873">
    <property type="entry name" value="BamE-like"/>
</dbReference>